<reference evidence="2" key="1">
    <citation type="journal article" date="2015" name="ISME J.">
        <title>Draft Genome Sequence of Streptomyces incarnatus NRRL8089, which Produces the Nucleoside Antibiotic Sinefungin.</title>
        <authorList>
            <person name="Oshima K."/>
            <person name="Hattori M."/>
            <person name="Shimizu H."/>
            <person name="Fukuda K."/>
            <person name="Nemoto M."/>
            <person name="Inagaki K."/>
            <person name="Tamura T."/>
        </authorList>
    </citation>
    <scope>NUCLEOTIDE SEQUENCE</scope>
    <source>
        <strain evidence="2">FACHB-1375</strain>
    </source>
</reference>
<feature type="domain" description="CHAT" evidence="1">
    <location>
        <begin position="521"/>
        <end position="795"/>
    </location>
</feature>
<dbReference type="Gene3D" id="1.25.40.10">
    <property type="entry name" value="Tetratricopeptide repeat domain"/>
    <property type="match status" value="1"/>
</dbReference>
<dbReference type="InterPro" id="IPR019734">
    <property type="entry name" value="TPR_rpt"/>
</dbReference>
<keyword evidence="3" id="KW-1185">Reference proteome</keyword>
<accession>A0A926ZHU9</accession>
<dbReference type="SUPFAM" id="SSF48452">
    <property type="entry name" value="TPR-like"/>
    <property type="match status" value="1"/>
</dbReference>
<organism evidence="2 3">
    <name type="scientific">Aerosakkonema funiforme FACHB-1375</name>
    <dbReference type="NCBI Taxonomy" id="2949571"/>
    <lineage>
        <taxon>Bacteria</taxon>
        <taxon>Bacillati</taxon>
        <taxon>Cyanobacteriota</taxon>
        <taxon>Cyanophyceae</taxon>
        <taxon>Oscillatoriophycideae</taxon>
        <taxon>Aerosakkonematales</taxon>
        <taxon>Aerosakkonemataceae</taxon>
        <taxon>Aerosakkonema</taxon>
    </lineage>
</organism>
<evidence type="ECO:0000313" key="3">
    <source>
        <dbReference type="Proteomes" id="UP000641646"/>
    </source>
</evidence>
<dbReference type="InterPro" id="IPR011990">
    <property type="entry name" value="TPR-like_helical_dom_sf"/>
</dbReference>
<dbReference type="PANTHER" id="PTHR10098:SF112">
    <property type="entry name" value="SLR0380 PROTEIN"/>
    <property type="match status" value="1"/>
</dbReference>
<proteinExistence type="predicted"/>
<dbReference type="Proteomes" id="UP000641646">
    <property type="component" value="Unassembled WGS sequence"/>
</dbReference>
<dbReference type="InterPro" id="IPR024983">
    <property type="entry name" value="CHAT_dom"/>
</dbReference>
<comment type="caution">
    <text evidence="2">The sequence shown here is derived from an EMBL/GenBank/DDBJ whole genome shotgun (WGS) entry which is preliminary data.</text>
</comment>
<dbReference type="Pfam" id="PF12770">
    <property type="entry name" value="CHAT"/>
    <property type="match status" value="1"/>
</dbReference>
<gene>
    <name evidence="2" type="ORF">H6G03_21985</name>
</gene>
<dbReference type="SMART" id="SM00028">
    <property type="entry name" value="TPR"/>
    <property type="match status" value="2"/>
</dbReference>
<protein>
    <submittedName>
        <fullName evidence="2">CHAT domain-containing protein</fullName>
    </submittedName>
</protein>
<evidence type="ECO:0000259" key="1">
    <source>
        <dbReference type="Pfam" id="PF12770"/>
    </source>
</evidence>
<dbReference type="PANTHER" id="PTHR10098">
    <property type="entry name" value="RAPSYN-RELATED"/>
    <property type="match status" value="1"/>
</dbReference>
<evidence type="ECO:0000313" key="2">
    <source>
        <dbReference type="EMBL" id="MBD2183698.1"/>
    </source>
</evidence>
<sequence length="797" mass="90124">MILLVLVTVLLCIVAEPIFGKVPYINQLNHREKISRNSIETARDSQADGFYRRACTSLLQALGRSNIGCKNLIRDGMSERVKEFFPILPATPHRAIALRNLGDVLRMVGALKTSQKVLEQSLEIANYLSLNEEIGASHFSLGNTKRALGKRAQNFQEKQKSENYYKEALQHYALAIAKSSSDSLDLRAKLNEFSLSIENYPGSNLDELWQEIKEQVEKLPANLEAVYARIYLAESLTCLKLQKMGKEERSNLSFPLPPLANLCMKEKETNTLLSQPPEWEYIGKLLTIAAQQAERLKDARSQSYALVNLGEIYEINQQLSDAKEIAEKALVIVKSHLLNEIAYRLEWQLGRLSLKMQNDPKRAIVAYSGAVDYLKFLRKDLAALNPDLQFNFRDEVEPIYRQLVELLLEPEADRNELSQANLVLARQAIEDLQLAELDNFLRDACADAKPEQIDKILDRDDVTAAAIYPIILPNKLAVILKLPQEELHYYSVSIHSSEVKKVLKELLAELKKYYPSSQVKELSAQVYDWLIRPAELELKKSGVKTLVFVLDGELRNIPMAALYDRKQYLIENYAIALAPGLQLLKSQPTARKKLKVLGAGVSAEQLIDGQKFLPLPNVKTELEEVKKNIPTEILLDRDFTNINLQLQLNSKPFSVVHIATHGEFSSNPERTYIVAWGKRLEVTDLDNLLQTRNQRESQNIELLILSACETAKGDTRATLGLAGVAVRAGARSTIASLWRAEDNYTADLVVQFYKQLIANPNTPKTEALRQAQLQLIKDRPSITPYQWAPYILVGNWQ</sequence>
<reference evidence="2" key="2">
    <citation type="submission" date="2020-08" db="EMBL/GenBank/DDBJ databases">
        <authorList>
            <person name="Chen M."/>
            <person name="Teng W."/>
            <person name="Zhao L."/>
            <person name="Hu C."/>
            <person name="Zhou Y."/>
            <person name="Han B."/>
            <person name="Song L."/>
            <person name="Shu W."/>
        </authorList>
    </citation>
    <scope>NUCLEOTIDE SEQUENCE</scope>
    <source>
        <strain evidence="2">FACHB-1375</strain>
    </source>
</reference>
<name>A0A926ZHU9_9CYAN</name>
<dbReference type="RefSeq" id="WP_190468589.1">
    <property type="nucleotide sequence ID" value="NZ_JACJPW010000062.1"/>
</dbReference>
<dbReference type="EMBL" id="JACJPW010000062">
    <property type="protein sequence ID" value="MBD2183698.1"/>
    <property type="molecule type" value="Genomic_DNA"/>
</dbReference>
<dbReference type="AlphaFoldDB" id="A0A926ZHU9"/>